<dbReference type="NCBIfam" id="TIGR04438">
    <property type="entry name" value="small_Trp_rich"/>
    <property type="match status" value="1"/>
</dbReference>
<dbReference type="EMBL" id="JBIGHZ010000003">
    <property type="protein sequence ID" value="MFG6448089.1"/>
    <property type="molecule type" value="Genomic_DNA"/>
</dbReference>
<keyword evidence="1" id="KW-0472">Membrane</keyword>
<reference evidence="2 3" key="1">
    <citation type="submission" date="2024-08" db="EMBL/GenBank/DDBJ databases">
        <authorList>
            <person name="Lu H."/>
        </authorList>
    </citation>
    <scope>NUCLEOTIDE SEQUENCE [LARGE SCALE GENOMIC DNA]</scope>
    <source>
        <strain evidence="2 3">BYS180W</strain>
    </source>
</reference>
<keyword evidence="1" id="KW-0812">Transmembrane</keyword>
<evidence type="ECO:0000313" key="3">
    <source>
        <dbReference type="Proteomes" id="UP001606099"/>
    </source>
</evidence>
<keyword evidence="3" id="KW-1185">Reference proteome</keyword>
<feature type="transmembrane region" description="Helical" evidence="1">
    <location>
        <begin position="26"/>
        <end position="43"/>
    </location>
</feature>
<accession>A0ABW7FUT9</accession>
<comment type="caution">
    <text evidence="2">The sequence shown here is derived from an EMBL/GenBank/DDBJ whole genome shotgun (WGS) entry which is preliminary data.</text>
</comment>
<sequence>MGFLLLGVLLLTMKWAQWGPVAQWSWLWVLSPFLLAVLWWKWADAYGYTQRKAMQRDDARREARRIKAVQLLKQSARRRR</sequence>
<gene>
    <name evidence="2" type="ORF">ACG0Z6_07490</name>
</gene>
<dbReference type="Proteomes" id="UP001606099">
    <property type="component" value="Unassembled WGS sequence"/>
</dbReference>
<dbReference type="RefSeq" id="WP_394460049.1">
    <property type="nucleotide sequence ID" value="NZ_JBIGHZ010000003.1"/>
</dbReference>
<protein>
    <submittedName>
        <fullName evidence="2">TIGR04438 family Trp-rich protein</fullName>
    </submittedName>
</protein>
<evidence type="ECO:0000313" key="2">
    <source>
        <dbReference type="EMBL" id="MFG6448089.1"/>
    </source>
</evidence>
<keyword evidence="1" id="KW-1133">Transmembrane helix</keyword>
<dbReference type="InterPro" id="IPR031044">
    <property type="entry name" value="Small_Trp_rich"/>
</dbReference>
<organism evidence="2 3">
    <name type="scientific">Roseateles rivi</name>
    <dbReference type="NCBI Taxonomy" id="3299028"/>
    <lineage>
        <taxon>Bacteria</taxon>
        <taxon>Pseudomonadati</taxon>
        <taxon>Pseudomonadota</taxon>
        <taxon>Betaproteobacteria</taxon>
        <taxon>Burkholderiales</taxon>
        <taxon>Sphaerotilaceae</taxon>
        <taxon>Roseateles</taxon>
    </lineage>
</organism>
<proteinExistence type="predicted"/>
<name>A0ABW7FUT9_9BURK</name>
<evidence type="ECO:0000256" key="1">
    <source>
        <dbReference type="SAM" id="Phobius"/>
    </source>
</evidence>